<dbReference type="EMBL" id="JAVDPF010000019">
    <property type="protein sequence ID" value="KAL1874599.1"/>
    <property type="molecule type" value="Genomic_DNA"/>
</dbReference>
<sequence>MALLPAIDFNDPSLPTLKGRKSRKDRLERLDRLHRRYRMKRNANSLDLVPLNAARVTRKRDASPHDDTRVSISRYRLEKAQALGQPFEYNETPGVKKHRPPPLKIMGPPSAPSLEDKGNTPALSRDAIAHILKENKPDCPKAQAWLKAHEVSKKLTEKAKALENTSRRDMNGDCSAVETPSQSKAIGEGSESDVERVVKAHEKLQRVMFG</sequence>
<dbReference type="Proteomes" id="UP001583193">
    <property type="component" value="Unassembled WGS sequence"/>
</dbReference>
<proteinExistence type="predicted"/>
<keyword evidence="3" id="KW-1185">Reference proteome</keyword>
<organism evidence="2 3">
    <name type="scientific">Paecilomyces lecythidis</name>
    <dbReference type="NCBI Taxonomy" id="3004212"/>
    <lineage>
        <taxon>Eukaryota</taxon>
        <taxon>Fungi</taxon>
        <taxon>Dikarya</taxon>
        <taxon>Ascomycota</taxon>
        <taxon>Pezizomycotina</taxon>
        <taxon>Eurotiomycetes</taxon>
        <taxon>Eurotiomycetidae</taxon>
        <taxon>Eurotiales</taxon>
        <taxon>Thermoascaceae</taxon>
        <taxon>Paecilomyces</taxon>
    </lineage>
</organism>
<gene>
    <name evidence="2" type="ORF">Plec18167_005831</name>
</gene>
<evidence type="ECO:0008006" key="4">
    <source>
        <dbReference type="Google" id="ProtNLM"/>
    </source>
</evidence>
<feature type="region of interest" description="Disordered" evidence="1">
    <location>
        <begin position="161"/>
        <end position="194"/>
    </location>
</feature>
<feature type="compositionally biased region" description="Basic and acidic residues" evidence="1">
    <location>
        <begin position="161"/>
        <end position="171"/>
    </location>
</feature>
<evidence type="ECO:0000313" key="2">
    <source>
        <dbReference type="EMBL" id="KAL1874599.1"/>
    </source>
</evidence>
<evidence type="ECO:0000313" key="3">
    <source>
        <dbReference type="Proteomes" id="UP001583193"/>
    </source>
</evidence>
<protein>
    <recommendedName>
        <fullName evidence="4">Ribosome biogenesis protein SLX9</fullName>
    </recommendedName>
</protein>
<comment type="caution">
    <text evidence="2">The sequence shown here is derived from an EMBL/GenBank/DDBJ whole genome shotgun (WGS) entry which is preliminary data.</text>
</comment>
<accession>A0ABR3XF75</accession>
<evidence type="ECO:0000256" key="1">
    <source>
        <dbReference type="SAM" id="MobiDB-lite"/>
    </source>
</evidence>
<reference evidence="2 3" key="1">
    <citation type="journal article" date="2024" name="IMA Fungus">
        <title>IMA Genome - F19 : A genome assembly and annotation guide to empower mycologists, including annotated draft genome sequences of Ceratocystis pirilliformis, Diaporthe australafricana, Fusarium ophioides, Paecilomyces lecythidis, and Sporothrix stenoceras.</title>
        <authorList>
            <person name="Aylward J."/>
            <person name="Wilson A.M."/>
            <person name="Visagie C.M."/>
            <person name="Spraker J."/>
            <person name="Barnes I."/>
            <person name="Buitendag C."/>
            <person name="Ceriani C."/>
            <person name="Del Mar Angel L."/>
            <person name="du Plessis D."/>
            <person name="Fuchs T."/>
            <person name="Gasser K."/>
            <person name="Kramer D."/>
            <person name="Li W."/>
            <person name="Munsamy K."/>
            <person name="Piso A."/>
            <person name="Price J.L."/>
            <person name="Sonnekus B."/>
            <person name="Thomas C."/>
            <person name="van der Nest A."/>
            <person name="van Dijk A."/>
            <person name="van Heerden A."/>
            <person name="van Vuuren N."/>
            <person name="Yilmaz N."/>
            <person name="Duong T.A."/>
            <person name="van der Merwe N.A."/>
            <person name="Wingfield M.J."/>
            <person name="Wingfield B.D."/>
        </authorList>
    </citation>
    <scope>NUCLEOTIDE SEQUENCE [LARGE SCALE GENOMIC DNA]</scope>
    <source>
        <strain evidence="2 3">CMW 18167</strain>
    </source>
</reference>
<name>A0ABR3XF75_9EURO</name>